<proteinExistence type="predicted"/>
<evidence type="ECO:0000256" key="1">
    <source>
        <dbReference type="SAM" id="Phobius"/>
    </source>
</evidence>
<evidence type="ECO:0000313" key="3">
    <source>
        <dbReference type="Proteomes" id="UP000234585"/>
    </source>
</evidence>
<dbReference type="AlphaFoldDB" id="A0A2I2F0Q8"/>
<name>A0A2I2F0Q8_ASPCN</name>
<gene>
    <name evidence="2" type="ORF">BDW47DRAFT_112702</name>
</gene>
<keyword evidence="3" id="KW-1185">Reference proteome</keyword>
<organism evidence="2 3">
    <name type="scientific">Aspergillus candidus</name>
    <dbReference type="NCBI Taxonomy" id="41067"/>
    <lineage>
        <taxon>Eukaryota</taxon>
        <taxon>Fungi</taxon>
        <taxon>Dikarya</taxon>
        <taxon>Ascomycota</taxon>
        <taxon>Pezizomycotina</taxon>
        <taxon>Eurotiomycetes</taxon>
        <taxon>Eurotiomycetidae</taxon>
        <taxon>Eurotiales</taxon>
        <taxon>Aspergillaceae</taxon>
        <taxon>Aspergillus</taxon>
        <taxon>Aspergillus subgen. Circumdati</taxon>
    </lineage>
</organism>
<feature type="transmembrane region" description="Helical" evidence="1">
    <location>
        <begin position="71"/>
        <end position="94"/>
    </location>
</feature>
<sequence>MHDSRLFFRFFSPFSLSPFHYFTSTLHMSCLSAFLCAPAMCLLSVCISSIAFARLLLICVFVQHFRGFSEYICIFICPLKFWHFFLLVLSLGAVSNGK</sequence>
<dbReference type="RefSeq" id="XP_024668221.1">
    <property type="nucleotide sequence ID" value="XM_024814224.1"/>
</dbReference>
<keyword evidence="1" id="KW-0812">Transmembrane</keyword>
<keyword evidence="1" id="KW-0472">Membrane</keyword>
<evidence type="ECO:0000313" key="2">
    <source>
        <dbReference type="EMBL" id="PLB34209.1"/>
    </source>
</evidence>
<dbReference type="EMBL" id="KZ559184">
    <property type="protein sequence ID" value="PLB34209.1"/>
    <property type="molecule type" value="Genomic_DNA"/>
</dbReference>
<protein>
    <submittedName>
        <fullName evidence="2">Uncharacterized protein</fullName>
    </submittedName>
</protein>
<feature type="transmembrane region" description="Helical" evidence="1">
    <location>
        <begin position="26"/>
        <end position="59"/>
    </location>
</feature>
<dbReference type="GeneID" id="36521384"/>
<accession>A0A2I2F0Q8</accession>
<dbReference type="Proteomes" id="UP000234585">
    <property type="component" value="Unassembled WGS sequence"/>
</dbReference>
<keyword evidence="1" id="KW-1133">Transmembrane helix</keyword>
<reference evidence="2 3" key="1">
    <citation type="submission" date="2017-12" db="EMBL/GenBank/DDBJ databases">
        <authorList>
            <consortium name="DOE Joint Genome Institute"/>
            <person name="Haridas S."/>
            <person name="Kjaerbolling I."/>
            <person name="Vesth T.C."/>
            <person name="Frisvad J.C."/>
            <person name="Nybo J.L."/>
            <person name="Theobald S."/>
            <person name="Kuo A."/>
            <person name="Bowyer P."/>
            <person name="Matsuda Y."/>
            <person name="Mondo S."/>
            <person name="Lyhne E.K."/>
            <person name="Kogle M.E."/>
            <person name="Clum A."/>
            <person name="Lipzen A."/>
            <person name="Salamov A."/>
            <person name="Ngan C.Y."/>
            <person name="Daum C."/>
            <person name="Chiniquy J."/>
            <person name="Barry K."/>
            <person name="LaButti K."/>
            <person name="Simmons B.A."/>
            <person name="Magnuson J.K."/>
            <person name="Mortensen U.H."/>
            <person name="Larsen T.O."/>
            <person name="Grigoriev I.V."/>
            <person name="Baker S.E."/>
            <person name="Andersen M.R."/>
            <person name="Nordberg H.P."/>
            <person name="Cantor M.N."/>
            <person name="Hua S.X."/>
        </authorList>
    </citation>
    <scope>NUCLEOTIDE SEQUENCE [LARGE SCALE GENOMIC DNA]</scope>
    <source>
        <strain evidence="2 3">CBS 102.13</strain>
    </source>
</reference>